<accession>A0A2M8P158</accession>
<dbReference type="PROSITE" id="PS51704">
    <property type="entry name" value="GP_PDE"/>
    <property type="match status" value="1"/>
</dbReference>
<dbReference type="EMBL" id="PGTK01000004">
    <property type="protein sequence ID" value="PJF31287.1"/>
    <property type="molecule type" value="Genomic_DNA"/>
</dbReference>
<evidence type="ECO:0000313" key="2">
    <source>
        <dbReference type="EMBL" id="PJF31287.1"/>
    </source>
</evidence>
<organism evidence="2 3">
    <name type="scientific">Candidatus Thermofonsia Clade 1 bacterium</name>
    <dbReference type="NCBI Taxonomy" id="2364210"/>
    <lineage>
        <taxon>Bacteria</taxon>
        <taxon>Bacillati</taxon>
        <taxon>Chloroflexota</taxon>
        <taxon>Candidatus Thermofontia</taxon>
        <taxon>Candidatus Thermofonsia Clade 1</taxon>
    </lineage>
</organism>
<dbReference type="GO" id="GO:0008081">
    <property type="term" value="F:phosphoric diester hydrolase activity"/>
    <property type="evidence" value="ECO:0007669"/>
    <property type="project" value="InterPro"/>
</dbReference>
<comment type="caution">
    <text evidence="2">The sequence shown here is derived from an EMBL/GenBank/DDBJ whole genome shotgun (WGS) entry which is preliminary data.</text>
</comment>
<protein>
    <recommendedName>
        <fullName evidence="1">GP-PDE domain-containing protein</fullName>
    </recommendedName>
</protein>
<dbReference type="Pfam" id="PF03009">
    <property type="entry name" value="GDPD"/>
    <property type="match status" value="1"/>
</dbReference>
<reference evidence="2 3" key="1">
    <citation type="submission" date="2017-11" db="EMBL/GenBank/DDBJ databases">
        <title>Evolution of Phototrophy in the Chloroflexi Phylum Driven by Horizontal Gene Transfer.</title>
        <authorList>
            <person name="Ward L.M."/>
            <person name="Hemp J."/>
            <person name="Shih P.M."/>
            <person name="Mcglynn S.E."/>
            <person name="Fischer W."/>
        </authorList>
    </citation>
    <scope>NUCLEOTIDE SEQUENCE [LARGE SCALE GENOMIC DNA]</scope>
    <source>
        <strain evidence="2">CP2_2F</strain>
    </source>
</reference>
<dbReference type="Gene3D" id="3.20.20.190">
    <property type="entry name" value="Phosphatidylinositol (PI) phosphodiesterase"/>
    <property type="match status" value="1"/>
</dbReference>
<evidence type="ECO:0000313" key="3">
    <source>
        <dbReference type="Proteomes" id="UP000228921"/>
    </source>
</evidence>
<name>A0A2M8P158_9CHLR</name>
<dbReference type="SUPFAM" id="SSF51695">
    <property type="entry name" value="PLC-like phosphodiesterases"/>
    <property type="match status" value="1"/>
</dbReference>
<dbReference type="InterPro" id="IPR017946">
    <property type="entry name" value="PLC-like_Pdiesterase_TIM-brl"/>
</dbReference>
<sequence length="259" mass="29444">MARDSVERFYSEMPLVLGHRGASYDAPENTIAAFTLARQQGADGVELDTMLTRDGVPVVIHDFTLDKTTNGSGLVKEHDLRAIKALDAGSHYDFQFRDERIPTLDEAFEALGRELIINVELKTIAWRSDGLELAVLNVIRRHNAANRVIVSSFNPFALRRFRALAPHIPIGYLYAPEEPIYLRYGWFMIGCPHEARHPHHSLVDEGFMAWAKAARYRVHVWTVDDPQRIRQLRDLGVDAIITNRPNIALEALGRRVRAR</sequence>
<evidence type="ECO:0000259" key="1">
    <source>
        <dbReference type="PROSITE" id="PS51704"/>
    </source>
</evidence>
<feature type="domain" description="GP-PDE" evidence="1">
    <location>
        <begin position="14"/>
        <end position="252"/>
    </location>
</feature>
<gene>
    <name evidence="2" type="ORF">CUN51_05325</name>
</gene>
<dbReference type="Proteomes" id="UP000228921">
    <property type="component" value="Unassembled WGS sequence"/>
</dbReference>
<dbReference type="PANTHER" id="PTHR46211:SF1">
    <property type="entry name" value="GLYCEROPHOSPHODIESTER PHOSPHODIESTERASE, CYTOPLASMIC"/>
    <property type="match status" value="1"/>
</dbReference>
<dbReference type="InterPro" id="IPR030395">
    <property type="entry name" value="GP_PDE_dom"/>
</dbReference>
<dbReference type="GO" id="GO:0006629">
    <property type="term" value="P:lipid metabolic process"/>
    <property type="evidence" value="ECO:0007669"/>
    <property type="project" value="InterPro"/>
</dbReference>
<proteinExistence type="predicted"/>
<dbReference type="PANTHER" id="PTHR46211">
    <property type="entry name" value="GLYCEROPHOSPHORYL DIESTER PHOSPHODIESTERASE"/>
    <property type="match status" value="1"/>
</dbReference>
<dbReference type="AlphaFoldDB" id="A0A2M8P158"/>